<gene>
    <name evidence="2" type="ORF">BaRGS_00010393</name>
</gene>
<name>A0ABD0LG38_9CAEN</name>
<accession>A0ABD0LG38</accession>
<dbReference type="EMBL" id="JACVVK020000051">
    <property type="protein sequence ID" value="KAK7498439.1"/>
    <property type="molecule type" value="Genomic_DNA"/>
</dbReference>
<protein>
    <submittedName>
        <fullName evidence="2">Uncharacterized protein</fullName>
    </submittedName>
</protein>
<sequence>MYKTLVRPPALNLSYLAGRTEHFLYFVAIPLFLQDETNFQKMRIASAWGVPLPVQLCPAIMSVGGGPAPLGKRKTSTQDLETSIVTTDMLHHPNLSSSLRSYPPEELVTLTRSPLGQQTPFPTARPTRRSGEGGGDSDTGAWGAVLV</sequence>
<keyword evidence="3" id="KW-1185">Reference proteome</keyword>
<evidence type="ECO:0000256" key="1">
    <source>
        <dbReference type="SAM" id="MobiDB-lite"/>
    </source>
</evidence>
<evidence type="ECO:0000313" key="2">
    <source>
        <dbReference type="EMBL" id="KAK7498439.1"/>
    </source>
</evidence>
<reference evidence="2 3" key="1">
    <citation type="journal article" date="2023" name="Sci. Data">
        <title>Genome assembly of the Korean intertidal mud-creeper Batillaria attramentaria.</title>
        <authorList>
            <person name="Patra A.K."/>
            <person name="Ho P.T."/>
            <person name="Jun S."/>
            <person name="Lee S.J."/>
            <person name="Kim Y."/>
            <person name="Won Y.J."/>
        </authorList>
    </citation>
    <scope>NUCLEOTIDE SEQUENCE [LARGE SCALE GENOMIC DNA]</scope>
    <source>
        <strain evidence="2">Wonlab-2016</strain>
    </source>
</reference>
<evidence type="ECO:0000313" key="3">
    <source>
        <dbReference type="Proteomes" id="UP001519460"/>
    </source>
</evidence>
<organism evidence="2 3">
    <name type="scientific">Batillaria attramentaria</name>
    <dbReference type="NCBI Taxonomy" id="370345"/>
    <lineage>
        <taxon>Eukaryota</taxon>
        <taxon>Metazoa</taxon>
        <taxon>Spiralia</taxon>
        <taxon>Lophotrochozoa</taxon>
        <taxon>Mollusca</taxon>
        <taxon>Gastropoda</taxon>
        <taxon>Caenogastropoda</taxon>
        <taxon>Sorbeoconcha</taxon>
        <taxon>Cerithioidea</taxon>
        <taxon>Batillariidae</taxon>
        <taxon>Batillaria</taxon>
    </lineage>
</organism>
<dbReference type="Proteomes" id="UP001519460">
    <property type="component" value="Unassembled WGS sequence"/>
</dbReference>
<proteinExistence type="predicted"/>
<feature type="compositionally biased region" description="Polar residues" evidence="1">
    <location>
        <begin position="111"/>
        <end position="121"/>
    </location>
</feature>
<comment type="caution">
    <text evidence="2">The sequence shown here is derived from an EMBL/GenBank/DDBJ whole genome shotgun (WGS) entry which is preliminary data.</text>
</comment>
<dbReference type="AlphaFoldDB" id="A0ABD0LG38"/>
<feature type="region of interest" description="Disordered" evidence="1">
    <location>
        <begin position="111"/>
        <end position="147"/>
    </location>
</feature>